<sequence length="149" mass="16444">MINSYKKAFTLVELMIAMFVIGVLISLSIFAIQLVQTSVRNTQRLDAMNTLNLWMASYHIDNRTYPRQSEIILTPDAITFSKGSINEIIVELEGATTGANSTSTNSTRYCYQQLGGVEGATFKFAVELENGNIKEVGNANATCTSWMSL</sequence>
<protein>
    <submittedName>
        <fullName evidence="2">Type II secretion system protein</fullName>
    </submittedName>
</protein>
<keyword evidence="1" id="KW-0472">Membrane</keyword>
<accession>A0A955L2E6</accession>
<reference evidence="2" key="2">
    <citation type="journal article" date="2021" name="Microbiome">
        <title>Successional dynamics and alternative stable states in a saline activated sludge microbial community over 9 years.</title>
        <authorList>
            <person name="Wang Y."/>
            <person name="Ye J."/>
            <person name="Ju F."/>
            <person name="Liu L."/>
            <person name="Boyd J.A."/>
            <person name="Deng Y."/>
            <person name="Parks D.H."/>
            <person name="Jiang X."/>
            <person name="Yin X."/>
            <person name="Woodcroft B.J."/>
            <person name="Tyson G.W."/>
            <person name="Hugenholtz P."/>
            <person name="Polz M.F."/>
            <person name="Zhang T."/>
        </authorList>
    </citation>
    <scope>NUCLEOTIDE SEQUENCE</scope>
    <source>
        <strain evidence="2">HKST-UBA13</strain>
    </source>
</reference>
<dbReference type="SUPFAM" id="SSF54523">
    <property type="entry name" value="Pili subunits"/>
    <property type="match status" value="1"/>
</dbReference>
<dbReference type="Pfam" id="PF07963">
    <property type="entry name" value="N_methyl"/>
    <property type="match status" value="1"/>
</dbReference>
<dbReference type="Proteomes" id="UP000775877">
    <property type="component" value="Unassembled WGS sequence"/>
</dbReference>
<dbReference type="EMBL" id="JAGQLJ010000144">
    <property type="protein sequence ID" value="MCA9381618.1"/>
    <property type="molecule type" value="Genomic_DNA"/>
</dbReference>
<gene>
    <name evidence="2" type="ORF">KC678_05105</name>
</gene>
<dbReference type="InterPro" id="IPR045584">
    <property type="entry name" value="Pilin-like"/>
</dbReference>
<dbReference type="AlphaFoldDB" id="A0A955L2E6"/>
<keyword evidence="1" id="KW-0812">Transmembrane</keyword>
<dbReference type="NCBIfam" id="TIGR02532">
    <property type="entry name" value="IV_pilin_GFxxxE"/>
    <property type="match status" value="1"/>
</dbReference>
<comment type="caution">
    <text evidence="2">The sequence shown here is derived from an EMBL/GenBank/DDBJ whole genome shotgun (WGS) entry which is preliminary data.</text>
</comment>
<organism evidence="2 3">
    <name type="scientific">Candidatus Dojkabacteria bacterium</name>
    <dbReference type="NCBI Taxonomy" id="2099670"/>
    <lineage>
        <taxon>Bacteria</taxon>
        <taxon>Candidatus Dojkabacteria</taxon>
    </lineage>
</organism>
<evidence type="ECO:0000313" key="2">
    <source>
        <dbReference type="EMBL" id="MCA9381618.1"/>
    </source>
</evidence>
<proteinExistence type="predicted"/>
<evidence type="ECO:0000313" key="3">
    <source>
        <dbReference type="Proteomes" id="UP000775877"/>
    </source>
</evidence>
<name>A0A955L2E6_9BACT</name>
<feature type="transmembrane region" description="Helical" evidence="1">
    <location>
        <begin position="12"/>
        <end position="35"/>
    </location>
</feature>
<dbReference type="Gene3D" id="3.30.700.10">
    <property type="entry name" value="Glycoprotein, Type 4 Pilin"/>
    <property type="match status" value="1"/>
</dbReference>
<evidence type="ECO:0000256" key="1">
    <source>
        <dbReference type="SAM" id="Phobius"/>
    </source>
</evidence>
<dbReference type="InterPro" id="IPR012902">
    <property type="entry name" value="N_methyl_site"/>
</dbReference>
<keyword evidence="1" id="KW-1133">Transmembrane helix</keyword>
<reference evidence="2" key="1">
    <citation type="submission" date="2020-04" db="EMBL/GenBank/DDBJ databases">
        <authorList>
            <person name="Zhang T."/>
        </authorList>
    </citation>
    <scope>NUCLEOTIDE SEQUENCE</scope>
    <source>
        <strain evidence="2">HKST-UBA13</strain>
    </source>
</reference>